<evidence type="ECO:0000313" key="2">
    <source>
        <dbReference type="Proteomes" id="UP000603865"/>
    </source>
</evidence>
<proteinExistence type="predicted"/>
<dbReference type="RefSeq" id="WP_189091476.1">
    <property type="nucleotide sequence ID" value="NZ_BMQL01000019.1"/>
</dbReference>
<comment type="caution">
    <text evidence="1">The sequence shown here is derived from an EMBL/GenBank/DDBJ whole genome shotgun (WGS) entry which is preliminary data.</text>
</comment>
<dbReference type="Proteomes" id="UP000603865">
    <property type="component" value="Unassembled WGS sequence"/>
</dbReference>
<evidence type="ECO:0000313" key="1">
    <source>
        <dbReference type="EMBL" id="GGR16569.1"/>
    </source>
</evidence>
<reference evidence="1" key="2">
    <citation type="submission" date="2020-09" db="EMBL/GenBank/DDBJ databases">
        <authorList>
            <person name="Sun Q."/>
            <person name="Ohkuma M."/>
        </authorList>
    </citation>
    <scope>NUCLEOTIDE SEQUENCE</scope>
    <source>
        <strain evidence="1">JCM 31311</strain>
    </source>
</reference>
<name>A0A918CE49_9DEIO</name>
<dbReference type="AlphaFoldDB" id="A0A918CE49"/>
<gene>
    <name evidence="1" type="ORF">GCM10008957_31520</name>
</gene>
<reference evidence="1" key="1">
    <citation type="journal article" date="2014" name="Int. J. Syst. Evol. Microbiol.">
        <title>Complete genome sequence of Corynebacterium casei LMG S-19264T (=DSM 44701T), isolated from a smear-ripened cheese.</title>
        <authorList>
            <consortium name="US DOE Joint Genome Institute (JGI-PGF)"/>
            <person name="Walter F."/>
            <person name="Albersmeier A."/>
            <person name="Kalinowski J."/>
            <person name="Ruckert C."/>
        </authorList>
    </citation>
    <scope>NUCLEOTIDE SEQUENCE</scope>
    <source>
        <strain evidence="1">JCM 31311</strain>
    </source>
</reference>
<accession>A0A918CE49</accession>
<dbReference type="EMBL" id="BMQL01000019">
    <property type="protein sequence ID" value="GGR16569.1"/>
    <property type="molecule type" value="Genomic_DNA"/>
</dbReference>
<keyword evidence="2" id="KW-1185">Reference proteome</keyword>
<protein>
    <submittedName>
        <fullName evidence="1">Uncharacterized protein</fullName>
    </submittedName>
</protein>
<sequence>MPRKYCTCPGFQSLVDRNIIKYATHQILRKKTAELAQIAYYFIGPKNIREYVILRYCPACGKQIKVNAQFYADEGVFPPTGT</sequence>
<organism evidence="1 2">
    <name type="scientific">Deinococcus ruber</name>
    <dbReference type="NCBI Taxonomy" id="1848197"/>
    <lineage>
        <taxon>Bacteria</taxon>
        <taxon>Thermotogati</taxon>
        <taxon>Deinococcota</taxon>
        <taxon>Deinococci</taxon>
        <taxon>Deinococcales</taxon>
        <taxon>Deinococcaceae</taxon>
        <taxon>Deinococcus</taxon>
    </lineage>
</organism>